<evidence type="ECO:0000256" key="1">
    <source>
        <dbReference type="SAM" id="SignalP"/>
    </source>
</evidence>
<dbReference type="AlphaFoldDB" id="A0A212J074"/>
<sequence>MKQLYFIFSLIILQVLTPCFAQEKDSVAFKPSGNIIARGFLDYSTGFGHVNKEKGFDITRAFLGYGYKFTRTVQAQVIIDGASGKTSTDGLEVHLRNAFVNWNDKGFNINVGLTGLMQFSIQEKYFMHRYVMKSFQDLNKMAPSVDLGITAEYTFNDYISADFSLTNGEGYKKVKKDNSMRYAAGLSLHPIKNIILRVYADIYNDDETQRDALPTGITDAKYKDQYSLSLFAGYQDKKISGGVEYNRVYNKGFIDKKDYYGYSVYASAKVAPKWRTFARYDLMDSSNPDNFTSPWNSLDGQLMMIGAEFRPLKQLKIAPNFRNINADRGKAEQYFFINLEINL</sequence>
<proteinExistence type="predicted"/>
<feature type="chain" id="PRO_5013278959" description="Porin" evidence="1">
    <location>
        <begin position="22"/>
        <end position="343"/>
    </location>
</feature>
<dbReference type="EMBL" id="FLUM01000001">
    <property type="protein sequence ID" value="SBV92831.1"/>
    <property type="molecule type" value="Genomic_DNA"/>
</dbReference>
<dbReference type="InterPro" id="IPR023614">
    <property type="entry name" value="Porin_dom_sf"/>
</dbReference>
<reference evidence="2" key="1">
    <citation type="submission" date="2016-04" db="EMBL/GenBank/DDBJ databases">
        <authorList>
            <person name="Evans L.H."/>
            <person name="Alamgir A."/>
            <person name="Owens N."/>
            <person name="Weber N.D."/>
            <person name="Virtaneva K."/>
            <person name="Barbian K."/>
            <person name="Babar A."/>
            <person name="Rosenke K."/>
        </authorList>
    </citation>
    <scope>NUCLEOTIDE SEQUENCE</scope>
    <source>
        <strain evidence="2">86-1</strain>
    </source>
</reference>
<accession>A0A212J074</accession>
<protein>
    <recommendedName>
        <fullName evidence="3">Porin</fullName>
    </recommendedName>
</protein>
<gene>
    <name evidence="2" type="ORF">KL86DYS1_10710</name>
</gene>
<feature type="signal peptide" evidence="1">
    <location>
        <begin position="1"/>
        <end position="21"/>
    </location>
</feature>
<evidence type="ECO:0008006" key="3">
    <source>
        <dbReference type="Google" id="ProtNLM"/>
    </source>
</evidence>
<dbReference type="SUPFAM" id="SSF56935">
    <property type="entry name" value="Porins"/>
    <property type="match status" value="1"/>
</dbReference>
<name>A0A212J074_9BACT</name>
<evidence type="ECO:0000313" key="2">
    <source>
        <dbReference type="EMBL" id="SBV92831.1"/>
    </source>
</evidence>
<keyword evidence="1" id="KW-0732">Signal</keyword>
<dbReference type="RefSeq" id="WP_296938601.1">
    <property type="nucleotide sequence ID" value="NZ_LT599032.1"/>
</dbReference>
<organism evidence="2">
    <name type="scientific">uncultured Dysgonomonas sp</name>
    <dbReference type="NCBI Taxonomy" id="206096"/>
    <lineage>
        <taxon>Bacteria</taxon>
        <taxon>Pseudomonadati</taxon>
        <taxon>Bacteroidota</taxon>
        <taxon>Bacteroidia</taxon>
        <taxon>Bacteroidales</taxon>
        <taxon>Dysgonomonadaceae</taxon>
        <taxon>Dysgonomonas</taxon>
        <taxon>environmental samples</taxon>
    </lineage>
</organism>
<dbReference type="Gene3D" id="2.40.160.10">
    <property type="entry name" value="Porin"/>
    <property type="match status" value="1"/>
</dbReference>